<keyword evidence="1" id="KW-0614">Plasmid</keyword>
<name>A0AAC9JFX3_9ALTE</name>
<dbReference type="AlphaFoldDB" id="A0AAC9JFX3"/>
<organism evidence="1 2">
    <name type="scientific">Alteromonas mediterranea</name>
    <dbReference type="NCBI Taxonomy" id="314275"/>
    <lineage>
        <taxon>Bacteria</taxon>
        <taxon>Pseudomonadati</taxon>
        <taxon>Pseudomonadota</taxon>
        <taxon>Gammaproteobacteria</taxon>
        <taxon>Alteromonadales</taxon>
        <taxon>Alteromonadaceae</taxon>
        <taxon>Alteromonas/Salinimonas group</taxon>
        <taxon>Alteromonas</taxon>
    </lineage>
</organism>
<dbReference type="Gene3D" id="3.40.50.2000">
    <property type="entry name" value="Glycogen Phosphorylase B"/>
    <property type="match status" value="2"/>
</dbReference>
<dbReference type="SUPFAM" id="SSF53756">
    <property type="entry name" value="UDP-Glycosyltransferase/glycogen phosphorylase"/>
    <property type="match status" value="1"/>
</dbReference>
<geneLocation type="plasmid" evidence="2">
    <name>pamcp48-600</name>
</geneLocation>
<reference evidence="1 2" key="1">
    <citation type="submission" date="2016-11" db="EMBL/GenBank/DDBJ databases">
        <title>Networking in microbes: conjugative elements and plasmids in the genus Alteromonas.</title>
        <authorList>
            <person name="Lopez-Perez M."/>
            <person name="Ramon-Marco N."/>
            <person name="Rodriguez-Valera F."/>
        </authorList>
    </citation>
    <scope>NUCLEOTIDE SEQUENCE [LARGE SCALE GENOMIC DNA]</scope>
    <source>
        <strain evidence="1 2">CP48</strain>
        <plasmid evidence="2">pamcp48-600</plasmid>
    </source>
</reference>
<sequence>MIEIKQRRVLMVVFEFPPSNGASVQRILSVYKGYLNAGYIVDVLTAHPFAYENVQPMSPDLLPENPHGKIMRVPALDALLQISVKGKHIGSLAYPDRWGKTWIPLSTVKAFIYSKKNKPDIIWSSSPTPSPHIIARRIKKMTGAKWIADYRDPMTHLQRTTPDALGKILAKVDDNVMRDADLLTFATEDVRQMYLDRTNRHVDDFKTMPNGYDAELLNKVRQGISSKLDGSRPKNPSAFTMYYAGVLYSDGRDPTPLFEALSEFKTNYPDKPIQVVFQGTKNASDYDEVIQELDIGDVVRFLPGVPFAEAIGNMLLSDMLLLIQDARFNRQIPGKLYEYLATKKSIMLKSPNNSATSVEAAPFDGVYQVEDKASIYHTLCAIVIPFFEQKSAGYLPEDYTLWKRDTEYHSRQHHVEKLIAWSESLRAV</sequence>
<evidence type="ECO:0008006" key="3">
    <source>
        <dbReference type="Google" id="ProtNLM"/>
    </source>
</evidence>
<evidence type="ECO:0000313" key="2">
    <source>
        <dbReference type="Proteomes" id="UP000182101"/>
    </source>
</evidence>
<proteinExistence type="predicted"/>
<accession>A0AAC9JFX3</accession>
<protein>
    <recommendedName>
        <fullName evidence="3">Glycosyltransferase subfamily 4-like N-terminal domain-containing protein</fullName>
    </recommendedName>
</protein>
<dbReference type="Proteomes" id="UP000182101">
    <property type="component" value="Plasmid pAMCP48-600"/>
</dbReference>
<dbReference type="EMBL" id="CP018025">
    <property type="protein sequence ID" value="APD92397.1"/>
    <property type="molecule type" value="Genomic_DNA"/>
</dbReference>
<gene>
    <name evidence="1" type="ORF">BM524_21080</name>
</gene>
<evidence type="ECO:0000313" key="1">
    <source>
        <dbReference type="EMBL" id="APD92397.1"/>
    </source>
</evidence>
<dbReference type="RefSeq" id="WP_071961011.1">
    <property type="nucleotide sequence ID" value="NZ_CP018025.1"/>
</dbReference>